<reference evidence="2" key="1">
    <citation type="journal article" date="2019" name="Int. J. Syst. Evol. Microbiol.">
        <title>The Global Catalogue of Microorganisms (GCM) 10K type strain sequencing project: providing services to taxonomists for standard genome sequencing and annotation.</title>
        <authorList>
            <consortium name="The Broad Institute Genomics Platform"/>
            <consortium name="The Broad Institute Genome Sequencing Center for Infectious Disease"/>
            <person name="Wu L."/>
            <person name="Ma J."/>
        </authorList>
    </citation>
    <scope>NUCLEOTIDE SEQUENCE [LARGE SCALE GENOMIC DNA]</scope>
    <source>
        <strain evidence="2">CGMCC 1.16305</strain>
    </source>
</reference>
<accession>A0ABW2Q028</accession>
<gene>
    <name evidence="1" type="ORF">ACFQRG_19165</name>
</gene>
<protein>
    <submittedName>
        <fullName evidence="1">Uncharacterized protein</fullName>
    </submittedName>
</protein>
<dbReference type="Proteomes" id="UP001596505">
    <property type="component" value="Unassembled WGS sequence"/>
</dbReference>
<name>A0ABW2Q028_9BACL</name>
<evidence type="ECO:0000313" key="2">
    <source>
        <dbReference type="Proteomes" id="UP001596505"/>
    </source>
</evidence>
<evidence type="ECO:0000313" key="1">
    <source>
        <dbReference type="EMBL" id="MFC7395036.1"/>
    </source>
</evidence>
<sequence>MLAIDIYRNHKQTIDTLFEKTSMLYNPLQFESGYQFEFMMKYKNTINYIFKHGQNILSYSFEQFMDQQFEEEVLYHAHPTVPNLLPPEWQPISHIQLREPNYWLGRGLIVWFEKANDSRLRLIAEVGPLEYDGRLWLIEQLEKIGLALRGNSKLEKARYTRFFSQKIDVNKWDDMDELTQAMADLYNSPEFTLLRKQVAAILNNENPVAEDVNKPMEDSPLHEAKIQVQNAFIKWMESKKIPESHYRVSSRNLSFKIPLFDAFKEKLGETREKWWWDNGPFLFWMNFNQDSLYFTLEIGPIKADKRVLLMEKVKEKGIKFSKKGLALEAKFNRIYSETISIKGLTESEILNVLDALYENRELQIILEKLQMIYDETVSKLE</sequence>
<keyword evidence="2" id="KW-1185">Reference proteome</keyword>
<comment type="caution">
    <text evidence="1">The sequence shown here is derived from an EMBL/GenBank/DDBJ whole genome shotgun (WGS) entry which is preliminary data.</text>
</comment>
<proteinExistence type="predicted"/>
<dbReference type="EMBL" id="JBHTCO010000042">
    <property type="protein sequence ID" value="MFC7395036.1"/>
    <property type="molecule type" value="Genomic_DNA"/>
</dbReference>
<organism evidence="1 2">
    <name type="scientific">Scopulibacillus cellulosilyticus</name>
    <dbReference type="NCBI Taxonomy" id="2665665"/>
    <lineage>
        <taxon>Bacteria</taxon>
        <taxon>Bacillati</taxon>
        <taxon>Bacillota</taxon>
        <taxon>Bacilli</taxon>
        <taxon>Bacillales</taxon>
        <taxon>Sporolactobacillaceae</taxon>
        <taxon>Scopulibacillus</taxon>
    </lineage>
</organism>